<dbReference type="Proteomes" id="UP001329151">
    <property type="component" value="Chromosome"/>
</dbReference>
<dbReference type="EMBL" id="AP028947">
    <property type="protein sequence ID" value="BET26446.1"/>
    <property type="molecule type" value="Genomic_DNA"/>
</dbReference>
<proteinExistence type="predicted"/>
<dbReference type="RefSeq" id="WP_130556081.1">
    <property type="nucleotide sequence ID" value="NZ_AP028947.1"/>
</dbReference>
<dbReference type="KEGG" id="lto:RGQ30_19470"/>
<evidence type="ECO:0000313" key="2">
    <source>
        <dbReference type="Proteomes" id="UP001329151"/>
    </source>
</evidence>
<evidence type="ECO:0008006" key="3">
    <source>
        <dbReference type="Google" id="ProtNLM"/>
    </source>
</evidence>
<keyword evidence="2" id="KW-1185">Reference proteome</keyword>
<protein>
    <recommendedName>
        <fullName evidence="3">FIST domain-containing protein</fullName>
    </recommendedName>
</protein>
<sequence>MSHAICVQMFEEASLENAQMVIEQAVEKAGLRRHSDYIARVVLLCTPHFAPFLQDVAQCCISKTNCMNVWGGCASGLLGEGQVFSNEATILVAVFGKEFEVRQDETFDKNAALTLLIVEHEQTLTDHWKLADREPESSRVDADAMGLLSYGANYAKMPRVENGRLCDESISSTKLLVENPLVLNSEGLAFLSPARTVSESNGLFLIRVADEKAAVALKCPSEQPRPVGLRLQVIHEQGESWIPVMEIHADGTLGLAAPVMKGQQVRLAQRTPKAIDVEIKTWMPAVNTHFNNKAPEIGILFAGFERSQMCHADDNDIDSVISHFPDTEWIGVFGQAAWLNNADTVVTPPRNNRLSLCLFNSPQI</sequence>
<name>A0AA86J2H5_9BURK</name>
<dbReference type="AlphaFoldDB" id="A0AA86J2H5"/>
<reference evidence="1 2" key="1">
    <citation type="submission" date="2023-10" db="EMBL/GenBank/DDBJ databases">
        <title>Complete Genome Sequence of Limnobacter thiooxidans CS-K2T, Isolated from freshwater lake sediments in Bavaria, Germany.</title>
        <authorList>
            <person name="Naruki M."/>
            <person name="Watanabe A."/>
            <person name="Warashina T."/>
            <person name="Morita T."/>
            <person name="Arakawa K."/>
        </authorList>
    </citation>
    <scope>NUCLEOTIDE SEQUENCE [LARGE SCALE GENOMIC DNA]</scope>
    <source>
        <strain evidence="1 2">CS-K2</strain>
    </source>
</reference>
<accession>A0AA86J2H5</accession>
<evidence type="ECO:0000313" key="1">
    <source>
        <dbReference type="EMBL" id="BET26446.1"/>
    </source>
</evidence>
<organism evidence="1 2">
    <name type="scientific">Limnobacter thiooxidans</name>
    <dbReference type="NCBI Taxonomy" id="131080"/>
    <lineage>
        <taxon>Bacteria</taxon>
        <taxon>Pseudomonadati</taxon>
        <taxon>Pseudomonadota</taxon>
        <taxon>Betaproteobacteria</taxon>
        <taxon>Burkholderiales</taxon>
        <taxon>Burkholderiaceae</taxon>
        <taxon>Limnobacter</taxon>
    </lineage>
</organism>
<gene>
    <name evidence="1" type="ORF">RGQ30_19470</name>
</gene>